<dbReference type="Proteomes" id="UP001565368">
    <property type="component" value="Unassembled WGS sequence"/>
</dbReference>
<dbReference type="GeneID" id="95987132"/>
<comment type="similarity">
    <text evidence="1">Belongs to the NUP family.</text>
</comment>
<proteinExistence type="inferred from homology"/>
<evidence type="ECO:0008006" key="5">
    <source>
        <dbReference type="Google" id="ProtNLM"/>
    </source>
</evidence>
<dbReference type="RefSeq" id="XP_069209200.1">
    <property type="nucleotide sequence ID" value="XM_069354558.1"/>
</dbReference>
<accession>A0ABR3Q3F3</accession>
<protein>
    <recommendedName>
        <fullName evidence="5">Purine nucleoside permease</fullName>
    </recommendedName>
</protein>
<evidence type="ECO:0000256" key="2">
    <source>
        <dbReference type="SAM" id="SignalP"/>
    </source>
</evidence>
<feature type="signal peptide" evidence="2">
    <location>
        <begin position="1"/>
        <end position="18"/>
    </location>
</feature>
<feature type="chain" id="PRO_5046386772" description="Purine nucleoside permease" evidence="2">
    <location>
        <begin position="19"/>
        <end position="372"/>
    </location>
</feature>
<dbReference type="InterPro" id="IPR035994">
    <property type="entry name" value="Nucleoside_phosphorylase_sf"/>
</dbReference>
<dbReference type="PANTHER" id="PTHR38643:SF1">
    <property type="entry name" value="PURINE NUCLEOSIDE PERMEASE C285.05-RELATED"/>
    <property type="match status" value="1"/>
</dbReference>
<evidence type="ECO:0000313" key="3">
    <source>
        <dbReference type="EMBL" id="KAL1409256.1"/>
    </source>
</evidence>
<dbReference type="EMBL" id="JBBXJM010000004">
    <property type="protein sequence ID" value="KAL1409256.1"/>
    <property type="molecule type" value="Genomic_DNA"/>
</dbReference>
<evidence type="ECO:0000256" key="1">
    <source>
        <dbReference type="PIRNR" id="PIRNR013171"/>
    </source>
</evidence>
<dbReference type="Gene3D" id="3.40.50.1580">
    <property type="entry name" value="Nucleoside phosphorylase domain"/>
    <property type="match status" value="1"/>
</dbReference>
<keyword evidence="2" id="KW-0732">Signal</keyword>
<evidence type="ECO:0000313" key="4">
    <source>
        <dbReference type="Proteomes" id="UP001565368"/>
    </source>
</evidence>
<organism evidence="3 4">
    <name type="scientific">Vanrija albida</name>
    <dbReference type="NCBI Taxonomy" id="181172"/>
    <lineage>
        <taxon>Eukaryota</taxon>
        <taxon>Fungi</taxon>
        <taxon>Dikarya</taxon>
        <taxon>Basidiomycota</taxon>
        <taxon>Agaricomycotina</taxon>
        <taxon>Tremellomycetes</taxon>
        <taxon>Trichosporonales</taxon>
        <taxon>Trichosporonaceae</taxon>
        <taxon>Vanrija</taxon>
    </lineage>
</organism>
<dbReference type="PIRSF" id="PIRSF013171">
    <property type="entry name" value="Pur_nuclsid_perm"/>
    <property type="match status" value="1"/>
</dbReference>
<keyword evidence="1" id="KW-0813">Transport</keyword>
<sequence>MRLLALASAAVTAACVAALDPRGAQGPLSPSAAIAPKVLIVSMFAPEDVWTERLHLTHNYTLPLLHPHFPSVHCDAAGAVCQVTTAMGEINAAVTVTALLLSPLFDLSRSYFLFAGIAGVDPHFGTTGSAALAHFAVQVALAYEIDPREAPEHWETGYFLQGTSEPNTIDGVLAYGTEVYELNTNLRDRVHAFAANVSLVDSEAAADYRAKFDYAPANEPPALFYGDVATTDVFFSGHRLGAAFANITALWTKGEGTYTMSAQEDNASFEALLRAHKIGLVDFTRAILLRTASNFDRPPPGLDALTAMRLIDSGGFAPSVDNLWVVGAPIVQGILDNWAEFEAGVPVQDGWLHADDGVGATSWGEYADSHVA</sequence>
<dbReference type="PROSITE" id="PS51257">
    <property type="entry name" value="PROKAR_LIPOPROTEIN"/>
    <property type="match status" value="1"/>
</dbReference>
<dbReference type="InterPro" id="IPR009486">
    <property type="entry name" value="Pur_nuclsid_perm"/>
</dbReference>
<dbReference type="Pfam" id="PF06516">
    <property type="entry name" value="NUP"/>
    <property type="match status" value="1"/>
</dbReference>
<reference evidence="3 4" key="1">
    <citation type="submission" date="2023-08" db="EMBL/GenBank/DDBJ databases">
        <title>Annotated Genome Sequence of Vanrija albida AlHP1.</title>
        <authorList>
            <person name="Herzog R."/>
        </authorList>
    </citation>
    <scope>NUCLEOTIDE SEQUENCE [LARGE SCALE GENOMIC DNA]</scope>
    <source>
        <strain evidence="3 4">AlHP1</strain>
    </source>
</reference>
<comment type="caution">
    <text evidence="3">The sequence shown here is derived from an EMBL/GenBank/DDBJ whole genome shotgun (WGS) entry which is preliminary data.</text>
</comment>
<comment type="function">
    <text evidence="1">Nucleoside permease that transports adenosine and guanosine.</text>
</comment>
<keyword evidence="4" id="KW-1185">Reference proteome</keyword>
<gene>
    <name evidence="3" type="ORF">Q8F55_006089</name>
</gene>
<name>A0ABR3Q3F3_9TREE</name>
<dbReference type="PANTHER" id="PTHR38643">
    <property type="entry name" value="PURINE NUCLEOSIDE PERMEASE C285.05-RELATED"/>
    <property type="match status" value="1"/>
</dbReference>